<organism evidence="2 3">
    <name type="scientific">Gibberella intermedia</name>
    <name type="common">Bulb rot disease fungus</name>
    <name type="synonym">Fusarium proliferatum</name>
    <dbReference type="NCBI Taxonomy" id="948311"/>
    <lineage>
        <taxon>Eukaryota</taxon>
        <taxon>Fungi</taxon>
        <taxon>Dikarya</taxon>
        <taxon>Ascomycota</taxon>
        <taxon>Pezizomycotina</taxon>
        <taxon>Sordariomycetes</taxon>
        <taxon>Hypocreomycetidae</taxon>
        <taxon>Hypocreales</taxon>
        <taxon>Nectriaceae</taxon>
        <taxon>Fusarium</taxon>
        <taxon>Fusarium fujikuroi species complex</taxon>
    </lineage>
</organism>
<comment type="caution">
    <text evidence="2">The sequence shown here is derived from an EMBL/GenBank/DDBJ whole genome shotgun (WGS) entry which is preliminary data.</text>
</comment>
<evidence type="ECO:0000313" key="2">
    <source>
        <dbReference type="EMBL" id="RBA15842.1"/>
    </source>
</evidence>
<reference evidence="2 3" key="1">
    <citation type="submission" date="2017-12" db="EMBL/GenBank/DDBJ databases">
        <title>Genome sequence of the mycotoxigenic crop pathogen Fusarium proliferatum, strain ITEM 2341 from Date Palm.</title>
        <authorList>
            <person name="Almiman B.F."/>
            <person name="Shittu T.A."/>
            <person name="Muthumeenakshi S."/>
            <person name="Baroncelli R."/>
            <person name="Sreenivasaprasada S."/>
        </authorList>
    </citation>
    <scope>NUCLEOTIDE SEQUENCE [LARGE SCALE GENOMIC DNA]</scope>
    <source>
        <strain evidence="2 3">ITEM 2341</strain>
    </source>
</reference>
<evidence type="ECO:0000313" key="3">
    <source>
        <dbReference type="Proteomes" id="UP000251714"/>
    </source>
</evidence>
<protein>
    <submittedName>
        <fullName evidence="2">Uncharacterized protein</fullName>
    </submittedName>
</protein>
<feature type="coiled-coil region" evidence="1">
    <location>
        <begin position="52"/>
        <end position="79"/>
    </location>
</feature>
<name>A0A365N573_GIBIN</name>
<dbReference type="EMBL" id="PKMI01000020">
    <property type="protein sequence ID" value="RBA15842.1"/>
    <property type="molecule type" value="Genomic_DNA"/>
</dbReference>
<accession>A0A365N573</accession>
<proteinExistence type="predicted"/>
<gene>
    <name evidence="2" type="ORF">FPRO05_12063</name>
</gene>
<dbReference type="Proteomes" id="UP000251714">
    <property type="component" value="Unassembled WGS sequence"/>
</dbReference>
<sequence>MYILRAVAANIDDESIDMNHDAVENFLDKEREIQELATELTLERDTLGKDFQRACDAELKQVEDKVERLREENRVLSSSIKAIMDSIEPYAQFH</sequence>
<keyword evidence="1" id="KW-0175">Coiled coil</keyword>
<dbReference type="AlphaFoldDB" id="A0A365N573"/>
<evidence type="ECO:0000256" key="1">
    <source>
        <dbReference type="SAM" id="Coils"/>
    </source>
</evidence>